<organism evidence="2 3">
    <name type="scientific">Chionoecetes opilio</name>
    <name type="common">Atlantic snow crab</name>
    <name type="synonym">Cancer opilio</name>
    <dbReference type="NCBI Taxonomy" id="41210"/>
    <lineage>
        <taxon>Eukaryota</taxon>
        <taxon>Metazoa</taxon>
        <taxon>Ecdysozoa</taxon>
        <taxon>Arthropoda</taxon>
        <taxon>Crustacea</taxon>
        <taxon>Multicrustacea</taxon>
        <taxon>Malacostraca</taxon>
        <taxon>Eumalacostraca</taxon>
        <taxon>Eucarida</taxon>
        <taxon>Decapoda</taxon>
        <taxon>Pleocyemata</taxon>
        <taxon>Brachyura</taxon>
        <taxon>Eubrachyura</taxon>
        <taxon>Majoidea</taxon>
        <taxon>Majidae</taxon>
        <taxon>Chionoecetes</taxon>
    </lineage>
</organism>
<dbReference type="AlphaFoldDB" id="A0A8J4XWR8"/>
<comment type="caution">
    <text evidence="2">The sequence shown here is derived from an EMBL/GenBank/DDBJ whole genome shotgun (WGS) entry which is preliminary data.</text>
</comment>
<sequence length="216" mass="24121">MSTPNMYFQLRVRDRTTERGNGENPGDVSSRDLPQLSGSPPRHKASVVGQEAVGQTKSHTSGVPTPRDRSRKAAHQVEDCHSTDEPWSETVASATILTPGRNLSRQMKSRKRARQAEDLSERDNRKADLEVPWRRARQWTATPSVESSRRREPSPSGIERSSIGGREEGTSKLLDVMWKSAHLHPGTTPAENPSTGRFGEIGSPTRRPTHRHPRRP</sequence>
<protein>
    <submittedName>
        <fullName evidence="2">Uncharacterized protein</fullName>
    </submittedName>
</protein>
<keyword evidence="3" id="KW-1185">Reference proteome</keyword>
<dbReference type="Proteomes" id="UP000770661">
    <property type="component" value="Unassembled WGS sequence"/>
</dbReference>
<name>A0A8J4XWR8_CHIOP</name>
<feature type="compositionally biased region" description="Basic residues" evidence="1">
    <location>
        <begin position="207"/>
        <end position="216"/>
    </location>
</feature>
<feature type="compositionally biased region" description="Basic and acidic residues" evidence="1">
    <location>
        <begin position="75"/>
        <end position="84"/>
    </location>
</feature>
<feature type="compositionally biased region" description="Polar residues" evidence="1">
    <location>
        <begin position="90"/>
        <end position="106"/>
    </location>
</feature>
<feature type="compositionally biased region" description="Basic and acidic residues" evidence="1">
    <location>
        <begin position="11"/>
        <end position="21"/>
    </location>
</feature>
<feature type="compositionally biased region" description="Basic and acidic residues" evidence="1">
    <location>
        <begin position="114"/>
        <end position="133"/>
    </location>
</feature>
<feature type="compositionally biased region" description="Polar residues" evidence="1">
    <location>
        <begin position="53"/>
        <end position="63"/>
    </location>
</feature>
<evidence type="ECO:0000313" key="2">
    <source>
        <dbReference type="EMBL" id="KAG0715825.1"/>
    </source>
</evidence>
<gene>
    <name evidence="2" type="ORF">GWK47_011052</name>
</gene>
<dbReference type="EMBL" id="JACEEZ010019331">
    <property type="protein sequence ID" value="KAG0715825.1"/>
    <property type="molecule type" value="Genomic_DNA"/>
</dbReference>
<evidence type="ECO:0000256" key="1">
    <source>
        <dbReference type="SAM" id="MobiDB-lite"/>
    </source>
</evidence>
<evidence type="ECO:0000313" key="3">
    <source>
        <dbReference type="Proteomes" id="UP000770661"/>
    </source>
</evidence>
<feature type="compositionally biased region" description="Low complexity" evidence="1">
    <location>
        <begin position="154"/>
        <end position="164"/>
    </location>
</feature>
<accession>A0A8J4XWR8</accession>
<feature type="region of interest" description="Disordered" evidence="1">
    <location>
        <begin position="1"/>
        <end position="216"/>
    </location>
</feature>
<proteinExistence type="predicted"/>
<reference evidence="2" key="1">
    <citation type="submission" date="2020-07" db="EMBL/GenBank/DDBJ databases">
        <title>The High-quality genome of the commercially important snow crab, Chionoecetes opilio.</title>
        <authorList>
            <person name="Jeong J.-H."/>
            <person name="Ryu S."/>
        </authorList>
    </citation>
    <scope>NUCLEOTIDE SEQUENCE</scope>
    <source>
        <strain evidence="2">MADBK_172401_WGS</strain>
        <tissue evidence="2">Digestive gland</tissue>
    </source>
</reference>